<dbReference type="OrthoDB" id="25620at2759"/>
<name>A0A9Q0LUK7_ANAIG</name>
<dbReference type="Pfam" id="PF07707">
    <property type="entry name" value="BACK"/>
    <property type="match status" value="1"/>
</dbReference>
<sequence length="355" mass="41758">MRSFDRKDLTELAMHAIDKQIEDIISNQDYLLIGDEDLLEIIKRDTLNISNEFDLFKMVFDYSIRKYPNIVHQKKDDQKKDDQKKDDPKISLNDKSRDLLNNTFLNHIRFGSMEKGDEKINDILDFIENFADGDNKDNIRIIQKYQNQKIDWFKSKRHFFDEKLFDLTKELNLESNLIKIEKLNLPITKNCFFATYDSAILKWIDKEICDKLKLQFVSDSNDNYSCKEFHEICDNQGPIVVIIKSEGYIFGGFSSVGWIKNQNQNQNQNPYFIEDDKAFLFTLKSKNEEQQILKVIPEQKETALVYYSKRGPIFGDGWDLSISGNLKSGFSNLGLNYQLPDDIQYNSKESKKFLY</sequence>
<evidence type="ECO:0000313" key="4">
    <source>
        <dbReference type="Proteomes" id="UP001149090"/>
    </source>
</evidence>
<evidence type="ECO:0000256" key="1">
    <source>
        <dbReference type="SAM" id="MobiDB-lite"/>
    </source>
</evidence>
<accession>A0A9Q0LUK7</accession>
<dbReference type="AlphaFoldDB" id="A0A9Q0LUK7"/>
<dbReference type="InterPro" id="IPR011705">
    <property type="entry name" value="BACK"/>
</dbReference>
<proteinExistence type="predicted"/>
<dbReference type="Gene3D" id="1.25.40.420">
    <property type="match status" value="1"/>
</dbReference>
<evidence type="ECO:0000259" key="2">
    <source>
        <dbReference type="PROSITE" id="PS51886"/>
    </source>
</evidence>
<comment type="caution">
    <text evidence="3">The sequence shown here is derived from an EMBL/GenBank/DDBJ whole genome shotgun (WGS) entry which is preliminary data.</text>
</comment>
<dbReference type="InterPro" id="IPR006571">
    <property type="entry name" value="TLDc_dom"/>
</dbReference>
<dbReference type="PROSITE" id="PS51886">
    <property type="entry name" value="TLDC"/>
    <property type="match status" value="1"/>
</dbReference>
<keyword evidence="4" id="KW-1185">Reference proteome</keyword>
<evidence type="ECO:0000313" key="3">
    <source>
        <dbReference type="EMBL" id="KAJ5078946.1"/>
    </source>
</evidence>
<gene>
    <name evidence="3" type="ORF">M0811_04669</name>
</gene>
<organism evidence="3 4">
    <name type="scientific">Anaeramoeba ignava</name>
    <name type="common">Anaerobic marine amoeba</name>
    <dbReference type="NCBI Taxonomy" id="1746090"/>
    <lineage>
        <taxon>Eukaryota</taxon>
        <taxon>Metamonada</taxon>
        <taxon>Anaeramoebidae</taxon>
        <taxon>Anaeramoeba</taxon>
    </lineage>
</organism>
<reference evidence="3" key="1">
    <citation type="submission" date="2022-10" db="EMBL/GenBank/DDBJ databases">
        <title>Novel sulphate-reducing endosymbionts in the free-living metamonad Anaeramoeba.</title>
        <authorList>
            <person name="Jerlstrom-Hultqvist J."/>
            <person name="Cepicka I."/>
            <person name="Gallot-Lavallee L."/>
            <person name="Salas-Leiva D."/>
            <person name="Curtis B.A."/>
            <person name="Zahonova K."/>
            <person name="Pipaliya S."/>
            <person name="Dacks J."/>
            <person name="Roger A.J."/>
        </authorList>
    </citation>
    <scope>NUCLEOTIDE SEQUENCE</scope>
    <source>
        <strain evidence="3">BMAN</strain>
    </source>
</reference>
<feature type="region of interest" description="Disordered" evidence="1">
    <location>
        <begin position="73"/>
        <end position="92"/>
    </location>
</feature>
<protein>
    <submittedName>
        <fullName evidence="3">Pep-cterm sorting domain-containing protein</fullName>
    </submittedName>
</protein>
<dbReference type="EMBL" id="JAPDFW010000044">
    <property type="protein sequence ID" value="KAJ5078946.1"/>
    <property type="molecule type" value="Genomic_DNA"/>
</dbReference>
<feature type="domain" description="TLDc" evidence="2">
    <location>
        <begin position="190"/>
        <end position="354"/>
    </location>
</feature>
<dbReference type="Proteomes" id="UP001149090">
    <property type="component" value="Unassembled WGS sequence"/>
</dbReference>
<dbReference type="Pfam" id="PF07534">
    <property type="entry name" value="TLD"/>
    <property type="match status" value="1"/>
</dbReference>